<dbReference type="GO" id="GO:0005737">
    <property type="term" value="C:cytoplasm"/>
    <property type="evidence" value="ECO:0007669"/>
    <property type="project" value="TreeGrafter"/>
</dbReference>
<accession>A0A0F9ZKK2</accession>
<sequence length="318" mass="37223">MNYLIIDKRQRVKTENDNNIASTNLRLIEELDKKGIPYSLAYNDELEFEFENGETLIKAKGEDIRKYSHILLRGHALHNEIEYQFKRYIIDYIDEYNINNPDKKIYVQNSKAIKNFPYYNKIALAMLCSKHNIPYFNTYFRTDGNYLAHRDMLNAYPLIMKEYAGANRVQIIDGEEKIKKNVFLISSEDGYRQEHLKDLDHSRFFIQEFSDSGRDIRVFVKLGKVIAGWQREATDSFMTVSKGKYTNYNISDEKITAIAEDISRILEADFLAIDFMYMKEKPLLQEISYHPGFSAYETKTEGEHVNIAEAIITAFEGN</sequence>
<proteinExistence type="predicted"/>
<dbReference type="PANTHER" id="PTHR21621">
    <property type="entry name" value="RIBOSOMAL PROTEIN S6 MODIFICATION PROTEIN"/>
    <property type="match status" value="1"/>
</dbReference>
<dbReference type="SUPFAM" id="SSF56059">
    <property type="entry name" value="Glutathione synthetase ATP-binding domain-like"/>
    <property type="match status" value="1"/>
</dbReference>
<dbReference type="PROSITE" id="PS50975">
    <property type="entry name" value="ATP_GRASP"/>
    <property type="match status" value="1"/>
</dbReference>
<dbReference type="Pfam" id="PF08443">
    <property type="entry name" value="RimK"/>
    <property type="match status" value="1"/>
</dbReference>
<feature type="domain" description="ATP-grasp" evidence="2">
    <location>
        <begin position="125"/>
        <end position="316"/>
    </location>
</feature>
<dbReference type="Proteomes" id="UP000034302">
    <property type="component" value="Unassembled WGS sequence"/>
</dbReference>
<keyword evidence="1" id="KW-0067">ATP-binding</keyword>
<dbReference type="GO" id="GO:0005524">
    <property type="term" value="F:ATP binding"/>
    <property type="evidence" value="ECO:0007669"/>
    <property type="project" value="UniProtKB-UniRule"/>
</dbReference>
<dbReference type="AlphaFoldDB" id="A0A0F9ZKK2"/>
<dbReference type="GO" id="GO:0046872">
    <property type="term" value="F:metal ion binding"/>
    <property type="evidence" value="ECO:0007669"/>
    <property type="project" value="InterPro"/>
</dbReference>
<dbReference type="GO" id="GO:0018169">
    <property type="term" value="F:ribosomal S6-glutamic acid ligase activity"/>
    <property type="evidence" value="ECO:0007669"/>
    <property type="project" value="TreeGrafter"/>
</dbReference>
<evidence type="ECO:0000313" key="3">
    <source>
        <dbReference type="EMBL" id="KKP44738.1"/>
    </source>
</evidence>
<name>A0A0F9ZKK2_9BACT</name>
<dbReference type="Gene3D" id="3.30.470.20">
    <property type="entry name" value="ATP-grasp fold, B domain"/>
    <property type="match status" value="1"/>
</dbReference>
<evidence type="ECO:0000313" key="4">
    <source>
        <dbReference type="Proteomes" id="UP000034302"/>
    </source>
</evidence>
<keyword evidence="1" id="KW-0547">Nucleotide-binding</keyword>
<dbReference type="GO" id="GO:0009432">
    <property type="term" value="P:SOS response"/>
    <property type="evidence" value="ECO:0007669"/>
    <property type="project" value="TreeGrafter"/>
</dbReference>
<comment type="caution">
    <text evidence="3">The sequence shown here is derived from an EMBL/GenBank/DDBJ whole genome shotgun (WGS) entry which is preliminary data.</text>
</comment>
<dbReference type="InterPro" id="IPR011761">
    <property type="entry name" value="ATP-grasp"/>
</dbReference>
<dbReference type="InterPro" id="IPR013651">
    <property type="entry name" value="ATP-grasp_RimK-type"/>
</dbReference>
<dbReference type="PANTHER" id="PTHR21621:SF0">
    <property type="entry name" value="BETA-CITRYLGLUTAMATE SYNTHASE B-RELATED"/>
    <property type="match status" value="1"/>
</dbReference>
<reference evidence="3 4" key="1">
    <citation type="journal article" date="2015" name="Nature">
        <title>rRNA introns, odd ribosomes, and small enigmatic genomes across a large radiation of phyla.</title>
        <authorList>
            <person name="Brown C.T."/>
            <person name="Hug L.A."/>
            <person name="Thomas B.C."/>
            <person name="Sharon I."/>
            <person name="Castelle C.J."/>
            <person name="Singh A."/>
            <person name="Wilkins M.J."/>
            <person name="Williams K.H."/>
            <person name="Banfield J.F."/>
        </authorList>
    </citation>
    <scope>NUCLEOTIDE SEQUENCE [LARGE SCALE GENOMIC DNA]</scope>
</reference>
<dbReference type="EMBL" id="LBOV01000001">
    <property type="protein sequence ID" value="KKP44738.1"/>
    <property type="molecule type" value="Genomic_DNA"/>
</dbReference>
<protein>
    <recommendedName>
        <fullName evidence="2">ATP-grasp domain-containing protein</fullName>
    </recommendedName>
</protein>
<gene>
    <name evidence="3" type="ORF">UR34_C0001G0084</name>
</gene>
<evidence type="ECO:0000259" key="2">
    <source>
        <dbReference type="PROSITE" id="PS50975"/>
    </source>
</evidence>
<organism evidence="3 4">
    <name type="scientific">candidate division WS6 bacterium GW2011_GWC1_33_20</name>
    <dbReference type="NCBI Taxonomy" id="1619089"/>
    <lineage>
        <taxon>Bacteria</taxon>
        <taxon>Candidatus Dojkabacteria</taxon>
    </lineage>
</organism>
<evidence type="ECO:0000256" key="1">
    <source>
        <dbReference type="PROSITE-ProRule" id="PRU00409"/>
    </source>
</evidence>